<accession>I4YMQ0</accession>
<organism evidence="1 2">
    <name type="scientific">Microvirga lotononidis</name>
    <dbReference type="NCBI Taxonomy" id="864069"/>
    <lineage>
        <taxon>Bacteria</taxon>
        <taxon>Pseudomonadati</taxon>
        <taxon>Pseudomonadota</taxon>
        <taxon>Alphaproteobacteria</taxon>
        <taxon>Hyphomicrobiales</taxon>
        <taxon>Methylobacteriaceae</taxon>
        <taxon>Microvirga</taxon>
    </lineage>
</organism>
<dbReference type="EMBL" id="JH660647">
    <property type="protein sequence ID" value="EIM25242.1"/>
    <property type="molecule type" value="Genomic_DNA"/>
</dbReference>
<dbReference type="Proteomes" id="UP000003947">
    <property type="component" value="Unassembled WGS sequence"/>
</dbReference>
<proteinExistence type="predicted"/>
<sequence length="66" mass="6918">MARVRGARIGDVPGSKHDTAWFKATPSGSAAHGTLAILAARQYSPATKGTYPALNPSLKVAWIDLV</sequence>
<protein>
    <submittedName>
        <fullName evidence="1">Uncharacterized protein</fullName>
    </submittedName>
</protein>
<dbReference type="STRING" id="864069.MicloDRAFT_00059640"/>
<dbReference type="AlphaFoldDB" id="I4YMQ0"/>
<evidence type="ECO:0000313" key="1">
    <source>
        <dbReference type="EMBL" id="EIM25242.1"/>
    </source>
</evidence>
<reference evidence="1 2" key="1">
    <citation type="submission" date="2012-02" db="EMBL/GenBank/DDBJ databases">
        <title>Improved High-Quality Draft sequence of Microvirga sp. WSM3557.</title>
        <authorList>
            <consortium name="US DOE Joint Genome Institute"/>
            <person name="Lucas S."/>
            <person name="Han J."/>
            <person name="Lapidus A."/>
            <person name="Cheng J.-F."/>
            <person name="Goodwin L."/>
            <person name="Pitluck S."/>
            <person name="Peters L."/>
            <person name="Zhang X."/>
            <person name="Detter J.C."/>
            <person name="Han C."/>
            <person name="Tapia R."/>
            <person name="Land M."/>
            <person name="Hauser L."/>
            <person name="Kyrpides N."/>
            <person name="Ivanova N."/>
            <person name="Pagani I."/>
            <person name="Brau L."/>
            <person name="Yates R."/>
            <person name="O'Hara G."/>
            <person name="Rui T."/>
            <person name="Howieson J."/>
            <person name="Reeve W."/>
            <person name="Woyke T."/>
        </authorList>
    </citation>
    <scope>NUCLEOTIDE SEQUENCE [LARGE SCALE GENOMIC DNA]</scope>
    <source>
        <strain evidence="1 2">WSM3557</strain>
    </source>
</reference>
<dbReference type="PATRIC" id="fig|864069.3.peg.6394"/>
<gene>
    <name evidence="1" type="ORF">MicloDRAFT_00059640</name>
</gene>
<keyword evidence="2" id="KW-1185">Reference proteome</keyword>
<dbReference type="HOGENOM" id="CLU_2826326_0_0_5"/>
<name>I4YMQ0_9HYPH</name>
<evidence type="ECO:0000313" key="2">
    <source>
        <dbReference type="Proteomes" id="UP000003947"/>
    </source>
</evidence>